<dbReference type="AlphaFoldDB" id="A0AAD1VQF2"/>
<proteinExistence type="predicted"/>
<feature type="region of interest" description="Disordered" evidence="1">
    <location>
        <begin position="277"/>
        <end position="297"/>
    </location>
</feature>
<dbReference type="PANTHER" id="PTHR11505">
    <property type="entry name" value="L1 TRANSPOSABLE ELEMENT-RELATED"/>
    <property type="match status" value="1"/>
</dbReference>
<dbReference type="InterPro" id="IPR004244">
    <property type="entry name" value="Transposase_22"/>
</dbReference>
<dbReference type="Proteomes" id="UP001295444">
    <property type="component" value="Chromosome 01"/>
</dbReference>
<evidence type="ECO:0000313" key="3">
    <source>
        <dbReference type="Proteomes" id="UP001295444"/>
    </source>
</evidence>
<gene>
    <name evidence="2" type="ORF">PECUL_23A055084</name>
</gene>
<protein>
    <submittedName>
        <fullName evidence="2">Uncharacterized protein</fullName>
    </submittedName>
</protein>
<feature type="compositionally biased region" description="Low complexity" evidence="1">
    <location>
        <begin position="243"/>
        <end position="258"/>
    </location>
</feature>
<evidence type="ECO:0000256" key="1">
    <source>
        <dbReference type="SAM" id="MobiDB-lite"/>
    </source>
</evidence>
<organism evidence="2 3">
    <name type="scientific">Pelobates cultripes</name>
    <name type="common">Western spadefoot toad</name>
    <dbReference type="NCBI Taxonomy" id="61616"/>
    <lineage>
        <taxon>Eukaryota</taxon>
        <taxon>Metazoa</taxon>
        <taxon>Chordata</taxon>
        <taxon>Craniata</taxon>
        <taxon>Vertebrata</taxon>
        <taxon>Euteleostomi</taxon>
        <taxon>Amphibia</taxon>
        <taxon>Batrachia</taxon>
        <taxon>Anura</taxon>
        <taxon>Pelobatoidea</taxon>
        <taxon>Pelobatidae</taxon>
        <taxon>Pelobates</taxon>
    </lineage>
</organism>
<feature type="compositionally biased region" description="Polar residues" evidence="1">
    <location>
        <begin position="288"/>
        <end position="297"/>
    </location>
</feature>
<feature type="compositionally biased region" description="Basic and acidic residues" evidence="1">
    <location>
        <begin position="220"/>
        <end position="235"/>
    </location>
</feature>
<dbReference type="EMBL" id="OW240912">
    <property type="protein sequence ID" value="CAH2224144.1"/>
    <property type="molecule type" value="Genomic_DNA"/>
</dbReference>
<evidence type="ECO:0000313" key="2">
    <source>
        <dbReference type="EMBL" id="CAH2224144.1"/>
    </source>
</evidence>
<dbReference type="Gene3D" id="3.30.70.1820">
    <property type="entry name" value="L1 transposable element, RRM domain"/>
    <property type="match status" value="1"/>
</dbReference>
<sequence>MADGQASPPETESHALSLADIRADIRALTSTTVTKSDLKSTSDTLHEAIRAEVAMLGNDIAAQGNHIHSLEQAMTGRIEANNLAINQQGIILLHLRLQAEDLDNRGRRSNIRVRNLPESNGEENVETTLTTLFKEILGPDAPPNIRFDRAHRATRSRNIDNSPRDIVCCLHKFKLKELIMSKARSKQSWPFQGAENYGLAHWHKELHDAAEKTHRVDCLHTDPATRRSKPNERDTNATSYLETPSTGSTGTPSGLRPTQISTFYPIPTCTDLWPKTADPSHLRLPSPLDTTEMTNPP</sequence>
<reference evidence="2" key="1">
    <citation type="submission" date="2022-03" db="EMBL/GenBank/DDBJ databases">
        <authorList>
            <person name="Alioto T."/>
            <person name="Alioto T."/>
            <person name="Gomez Garrido J."/>
        </authorList>
    </citation>
    <scope>NUCLEOTIDE SEQUENCE</scope>
</reference>
<feature type="region of interest" description="Disordered" evidence="1">
    <location>
        <begin position="220"/>
        <end position="260"/>
    </location>
</feature>
<keyword evidence="3" id="KW-1185">Reference proteome</keyword>
<accession>A0AAD1VQF2</accession>
<name>A0AAD1VQF2_PELCU</name>